<dbReference type="Gene3D" id="3.60.10.10">
    <property type="entry name" value="Endonuclease/exonuclease/phosphatase"/>
    <property type="match status" value="1"/>
</dbReference>
<keyword evidence="3" id="KW-1185">Reference proteome</keyword>
<evidence type="ECO:0008006" key="4">
    <source>
        <dbReference type="Google" id="ProtNLM"/>
    </source>
</evidence>
<dbReference type="InterPro" id="IPR036691">
    <property type="entry name" value="Endo/exonu/phosph_ase_sf"/>
</dbReference>
<dbReference type="VEuPathDB" id="VectorBase:AARA011920"/>
<protein>
    <recommendedName>
        <fullName evidence="4">Endonuclease/exonuclease/phosphatase domain-containing protein</fullName>
    </recommendedName>
</protein>
<feature type="region of interest" description="Disordered" evidence="1">
    <location>
        <begin position="84"/>
        <end position="167"/>
    </location>
</feature>
<dbReference type="EMBL" id="APCN01006134">
    <property type="status" value="NOT_ANNOTATED_CDS"/>
    <property type="molecule type" value="Genomic_DNA"/>
</dbReference>
<accession>A0A182IE95</accession>
<organism evidence="2 3">
    <name type="scientific">Anopheles arabiensis</name>
    <name type="common">Mosquito</name>
    <dbReference type="NCBI Taxonomy" id="7173"/>
    <lineage>
        <taxon>Eukaryota</taxon>
        <taxon>Metazoa</taxon>
        <taxon>Ecdysozoa</taxon>
        <taxon>Arthropoda</taxon>
        <taxon>Hexapoda</taxon>
        <taxon>Insecta</taxon>
        <taxon>Pterygota</taxon>
        <taxon>Neoptera</taxon>
        <taxon>Endopterygota</taxon>
        <taxon>Diptera</taxon>
        <taxon>Nematocera</taxon>
        <taxon>Culicoidea</taxon>
        <taxon>Culicidae</taxon>
        <taxon>Anophelinae</taxon>
        <taxon>Anopheles</taxon>
    </lineage>
</organism>
<dbReference type="SUPFAM" id="SSF56219">
    <property type="entry name" value="DNase I-like"/>
    <property type="match status" value="1"/>
</dbReference>
<evidence type="ECO:0000313" key="2">
    <source>
        <dbReference type="EnsemblMetazoa" id="AARA011920-PA"/>
    </source>
</evidence>
<evidence type="ECO:0000313" key="3">
    <source>
        <dbReference type="Proteomes" id="UP000075840"/>
    </source>
</evidence>
<evidence type="ECO:0000256" key="1">
    <source>
        <dbReference type="SAM" id="MobiDB-lite"/>
    </source>
</evidence>
<name>A0A182IE95_ANOAR</name>
<proteinExistence type="predicted"/>
<reference evidence="2" key="1">
    <citation type="submission" date="2022-08" db="UniProtKB">
        <authorList>
            <consortium name="EnsemblMetazoa"/>
        </authorList>
    </citation>
    <scope>IDENTIFICATION</scope>
    <source>
        <strain evidence="2">Dongola</strain>
    </source>
</reference>
<dbReference type="Proteomes" id="UP000075840">
    <property type="component" value="Unassembled WGS sequence"/>
</dbReference>
<sequence>MVQLPYLVPPSSKEQELACRISKLQEALAVTRELHEFTKDRNNVHAPIKKMSVSILSSLTCIERELLTMKMRVERIKKASMKPKAGYTDLGEEKQEEEAEEIKRAKNDAPTSNQPASEPSEEQEKPESSELWSTVVSKKTKHKATIDSATDVRQGRPDASNGPTKLTSWRPKTKAILVETNEVSTHKDILRKLKTDPKLEPFGKQVTRVRSTKNGGLLFELKKNEGTYSEDYSEKIQKAIGESGKVKTLGQMETVEIRYFDEETEAADVEREMRNQFTCTEGCKLEVRMKSSYSASAGDDSSRENTNRLVSLPSAVNATAAGKRATSRKTTGVQTGVNGVCVAEMKVTSLLRAKKPVDIQRASFEWSILPTDEKNNIMEVVQINLNHCETAQDLLSQVLIEEEADIAIISEPYRAPIGSTNWVADKTGAAAIWAVRRYPIQRVVSKTFEGFCIAEVNGVFFASCYAPPSWEPKIHNNN</sequence>
<dbReference type="EnsemblMetazoa" id="AARA011920-RA">
    <property type="protein sequence ID" value="AARA011920-PA"/>
    <property type="gene ID" value="AARA011920"/>
</dbReference>
<dbReference type="AlphaFoldDB" id="A0A182IE95"/>